<accession>A0A059C6K0</accession>
<sequence length="76" mass="7815">MVLEGSRSERSQFKIETITGEAAIAMVAGEGETQTEEPSTVAETCRRRERSCAGDGGRAAGGGVATASVQPARVMG</sequence>
<proteinExistence type="predicted"/>
<feature type="region of interest" description="Disordered" evidence="1">
    <location>
        <begin position="52"/>
        <end position="76"/>
    </location>
</feature>
<dbReference type="EMBL" id="KK198757">
    <property type="protein sequence ID" value="KCW73952.1"/>
    <property type="molecule type" value="Genomic_DNA"/>
</dbReference>
<evidence type="ECO:0000256" key="1">
    <source>
        <dbReference type="SAM" id="MobiDB-lite"/>
    </source>
</evidence>
<feature type="compositionally biased region" description="Gly residues" evidence="1">
    <location>
        <begin position="54"/>
        <end position="64"/>
    </location>
</feature>
<protein>
    <submittedName>
        <fullName evidence="2">Uncharacterized protein</fullName>
    </submittedName>
</protein>
<gene>
    <name evidence="2" type="ORF">EUGRSUZ_E02546</name>
</gene>
<evidence type="ECO:0000313" key="2">
    <source>
        <dbReference type="EMBL" id="KCW73952.1"/>
    </source>
</evidence>
<organism evidence="2">
    <name type="scientific">Eucalyptus grandis</name>
    <name type="common">Flooded gum</name>
    <dbReference type="NCBI Taxonomy" id="71139"/>
    <lineage>
        <taxon>Eukaryota</taxon>
        <taxon>Viridiplantae</taxon>
        <taxon>Streptophyta</taxon>
        <taxon>Embryophyta</taxon>
        <taxon>Tracheophyta</taxon>
        <taxon>Spermatophyta</taxon>
        <taxon>Magnoliopsida</taxon>
        <taxon>eudicotyledons</taxon>
        <taxon>Gunneridae</taxon>
        <taxon>Pentapetalae</taxon>
        <taxon>rosids</taxon>
        <taxon>malvids</taxon>
        <taxon>Myrtales</taxon>
        <taxon>Myrtaceae</taxon>
        <taxon>Myrtoideae</taxon>
        <taxon>Eucalypteae</taxon>
        <taxon>Eucalyptus</taxon>
    </lineage>
</organism>
<name>A0A059C6K0_EUCGR</name>
<reference evidence="2" key="1">
    <citation type="submission" date="2013-07" db="EMBL/GenBank/DDBJ databases">
        <title>The genome of Eucalyptus grandis.</title>
        <authorList>
            <person name="Schmutz J."/>
            <person name="Hayes R."/>
            <person name="Myburg A."/>
            <person name="Tuskan G."/>
            <person name="Grattapaglia D."/>
            <person name="Rokhsar D.S."/>
        </authorList>
    </citation>
    <scope>NUCLEOTIDE SEQUENCE</scope>
    <source>
        <tissue evidence="2">Leaf extractions</tissue>
    </source>
</reference>
<dbReference type="AlphaFoldDB" id="A0A059C6K0"/>
<dbReference type="InParanoid" id="A0A059C6K0"/>
<dbReference type="Gramene" id="KCW73952">
    <property type="protein sequence ID" value="KCW73952"/>
    <property type="gene ID" value="EUGRSUZ_E02546"/>
</dbReference>